<sequence length="721" mass="82693">MIRDNWKALILLFKVLIVIVIVALSIDEQSSSLFVVRTSILFLLFLTCIFFQRIVQKYDWAAKNAGVIFICILVAANTEVNVNLGQYRVYEGFITQIAISFVFSTCVSEDWLATTLILALCYVYYFARMYCVFDNIPHSLKIGLCEAVIFYALAAYLNSRTLQREFCANHKAEESSKDFKQFLKSLPEGVCIIDDDDSQFKFYNLKLRQTLDTSLFCGPDSNIRALEAIKAQINREFEDSQKKIIAGFNESSIANDAFRLLSKDFKVLKPQHKIELGSSAREVPSCLNKSAQSNHFNFYNHPLLVKKAKIGDHNDITLHDFLKQERADLRRQDEEERETKITLYFDEFNHIDGIEMIGREFIIKTRSVSQNDPENPKKCLFLHIFIDTTQITQLEEQRAQNRYQKQMLANVSHEFRTPLNAMSISLILLRKQIKGPPAKLLRIASSSCGILSSLVEDILDHAKIESGVFQVQEEVFRVNKLINEIKDIFELQASKRKIRLTFNLPDGFGELLIKSDKQRIKQVMMNLLSNALKFTDKGAIRVTLEQVREKRQCFIVKEEDKEESKYDTYFNFQNGSVKDKVDSCYESVNQEYTSRPQIPRISQYSCYPDNQEESLIINSREDHKVSESDSDEVNEPELEPTRTLKLKLTVEDTGIGIPLSDQSSLFKLFGKTSSNHNRNKTGCGLGLTICRKILQKLGGDITLESQEGRGTKVTCILMAKY</sequence>
<dbReference type="PANTHER" id="PTHR43047:SF72">
    <property type="entry name" value="OSMOSENSING HISTIDINE PROTEIN KINASE SLN1"/>
    <property type="match status" value="1"/>
</dbReference>
<comment type="caution">
    <text evidence="8">The sequence shown here is derived from an EMBL/GenBank/DDBJ whole genome shotgun (WGS) entry which is preliminary data.</text>
</comment>
<keyword evidence="9" id="KW-1185">Reference proteome</keyword>
<dbReference type="GO" id="GO:0009927">
    <property type="term" value="F:histidine phosphotransfer kinase activity"/>
    <property type="evidence" value="ECO:0007669"/>
    <property type="project" value="TreeGrafter"/>
</dbReference>
<comment type="catalytic activity">
    <reaction evidence="1">
        <text>ATP + protein L-histidine = ADP + protein N-phospho-L-histidine.</text>
        <dbReference type="EC" id="2.7.13.3"/>
    </reaction>
</comment>
<evidence type="ECO:0000256" key="5">
    <source>
        <dbReference type="ARBA" id="ARBA00022777"/>
    </source>
</evidence>
<dbReference type="Gene3D" id="1.10.287.130">
    <property type="match status" value="1"/>
</dbReference>
<dbReference type="PANTHER" id="PTHR43047">
    <property type="entry name" value="TWO-COMPONENT HISTIDINE PROTEIN KINASE"/>
    <property type="match status" value="1"/>
</dbReference>
<organism evidence="8 9">
    <name type="scientific">Euplotes crassus</name>
    <dbReference type="NCBI Taxonomy" id="5936"/>
    <lineage>
        <taxon>Eukaryota</taxon>
        <taxon>Sar</taxon>
        <taxon>Alveolata</taxon>
        <taxon>Ciliophora</taxon>
        <taxon>Intramacronucleata</taxon>
        <taxon>Spirotrichea</taxon>
        <taxon>Hypotrichia</taxon>
        <taxon>Euplotida</taxon>
        <taxon>Euplotidae</taxon>
        <taxon>Moneuplotes</taxon>
    </lineage>
</organism>
<evidence type="ECO:0000256" key="6">
    <source>
        <dbReference type="SAM" id="Phobius"/>
    </source>
</evidence>
<protein>
    <recommendedName>
        <fullName evidence="2">histidine kinase</fullName>
        <ecNumber evidence="2">2.7.13.3</ecNumber>
    </recommendedName>
</protein>
<dbReference type="InterPro" id="IPR005467">
    <property type="entry name" value="His_kinase_dom"/>
</dbReference>
<proteinExistence type="predicted"/>
<feature type="transmembrane region" description="Helical" evidence="6">
    <location>
        <begin position="33"/>
        <end position="54"/>
    </location>
</feature>
<keyword evidence="6" id="KW-0812">Transmembrane</keyword>
<evidence type="ECO:0000313" key="9">
    <source>
        <dbReference type="Proteomes" id="UP001295684"/>
    </source>
</evidence>
<keyword evidence="3" id="KW-0597">Phosphoprotein</keyword>
<feature type="transmembrane region" description="Helical" evidence="6">
    <location>
        <begin position="60"/>
        <end position="77"/>
    </location>
</feature>
<reference evidence="8" key="1">
    <citation type="submission" date="2023-07" db="EMBL/GenBank/DDBJ databases">
        <authorList>
            <consortium name="AG Swart"/>
            <person name="Singh M."/>
            <person name="Singh A."/>
            <person name="Seah K."/>
            <person name="Emmerich C."/>
        </authorList>
    </citation>
    <scope>NUCLEOTIDE SEQUENCE</scope>
    <source>
        <strain evidence="8">DP1</strain>
    </source>
</reference>
<dbReference type="SMART" id="SM00388">
    <property type="entry name" value="HisKA"/>
    <property type="match status" value="1"/>
</dbReference>
<evidence type="ECO:0000256" key="4">
    <source>
        <dbReference type="ARBA" id="ARBA00022679"/>
    </source>
</evidence>
<dbReference type="EC" id="2.7.13.3" evidence="2"/>
<dbReference type="AlphaFoldDB" id="A0AAD2D387"/>
<dbReference type="EMBL" id="CAMPGE010020264">
    <property type="protein sequence ID" value="CAI2378530.1"/>
    <property type="molecule type" value="Genomic_DNA"/>
</dbReference>
<dbReference type="InterPro" id="IPR004358">
    <property type="entry name" value="Sig_transdc_His_kin-like_C"/>
</dbReference>
<dbReference type="SMART" id="SM00387">
    <property type="entry name" value="HATPase_c"/>
    <property type="match status" value="1"/>
</dbReference>
<feature type="transmembrane region" description="Helical" evidence="6">
    <location>
        <begin position="6"/>
        <end position="26"/>
    </location>
</feature>
<gene>
    <name evidence="8" type="ORF">ECRASSUSDP1_LOCUS19927</name>
</gene>
<dbReference type="PROSITE" id="PS50109">
    <property type="entry name" value="HIS_KIN"/>
    <property type="match status" value="1"/>
</dbReference>
<dbReference type="GO" id="GO:0005886">
    <property type="term" value="C:plasma membrane"/>
    <property type="evidence" value="ECO:0007669"/>
    <property type="project" value="TreeGrafter"/>
</dbReference>
<dbReference type="Pfam" id="PF02518">
    <property type="entry name" value="HATPase_c"/>
    <property type="match status" value="1"/>
</dbReference>
<dbReference type="SUPFAM" id="SSF55874">
    <property type="entry name" value="ATPase domain of HSP90 chaperone/DNA topoisomerase II/histidine kinase"/>
    <property type="match status" value="2"/>
</dbReference>
<name>A0AAD2D387_EUPCR</name>
<feature type="domain" description="Histidine kinase" evidence="7">
    <location>
        <begin position="410"/>
        <end position="721"/>
    </location>
</feature>
<dbReference type="InterPro" id="IPR036890">
    <property type="entry name" value="HATPase_C_sf"/>
</dbReference>
<dbReference type="InterPro" id="IPR003594">
    <property type="entry name" value="HATPase_dom"/>
</dbReference>
<dbReference type="Gene3D" id="3.30.565.10">
    <property type="entry name" value="Histidine kinase-like ATPase, C-terminal domain"/>
    <property type="match status" value="1"/>
</dbReference>
<dbReference type="CDD" id="cd00082">
    <property type="entry name" value="HisKA"/>
    <property type="match status" value="1"/>
</dbReference>
<dbReference type="InterPro" id="IPR036097">
    <property type="entry name" value="HisK_dim/P_sf"/>
</dbReference>
<keyword evidence="6" id="KW-1133">Transmembrane helix</keyword>
<evidence type="ECO:0000256" key="3">
    <source>
        <dbReference type="ARBA" id="ARBA00022553"/>
    </source>
</evidence>
<accession>A0AAD2D387</accession>
<dbReference type="SUPFAM" id="SSF47384">
    <property type="entry name" value="Homodimeric domain of signal transducing histidine kinase"/>
    <property type="match status" value="1"/>
</dbReference>
<keyword evidence="5" id="KW-0418">Kinase</keyword>
<keyword evidence="6" id="KW-0472">Membrane</keyword>
<dbReference type="GO" id="GO:0000155">
    <property type="term" value="F:phosphorelay sensor kinase activity"/>
    <property type="evidence" value="ECO:0007669"/>
    <property type="project" value="InterPro"/>
</dbReference>
<keyword evidence="4" id="KW-0808">Transferase</keyword>
<dbReference type="Pfam" id="PF00512">
    <property type="entry name" value="HisKA"/>
    <property type="match status" value="1"/>
</dbReference>
<dbReference type="PRINTS" id="PR00344">
    <property type="entry name" value="BCTRLSENSOR"/>
</dbReference>
<evidence type="ECO:0000256" key="2">
    <source>
        <dbReference type="ARBA" id="ARBA00012438"/>
    </source>
</evidence>
<evidence type="ECO:0000259" key="7">
    <source>
        <dbReference type="PROSITE" id="PS50109"/>
    </source>
</evidence>
<dbReference type="InterPro" id="IPR003661">
    <property type="entry name" value="HisK_dim/P_dom"/>
</dbReference>
<evidence type="ECO:0000256" key="1">
    <source>
        <dbReference type="ARBA" id="ARBA00000085"/>
    </source>
</evidence>
<evidence type="ECO:0000313" key="8">
    <source>
        <dbReference type="EMBL" id="CAI2378530.1"/>
    </source>
</evidence>
<dbReference type="Proteomes" id="UP001295684">
    <property type="component" value="Unassembled WGS sequence"/>
</dbReference>